<reference evidence="2 3" key="4">
    <citation type="submission" date="2017-10" db="EMBL/GenBank/DDBJ databases">
        <title>Genome analyses suggest a sexual origin of heterokaryosis in a supposedly ancient asexual fungus.</title>
        <authorList>
            <person name="Corradi N."/>
            <person name="Sedzielewska K."/>
            <person name="Noel J."/>
            <person name="Charron P."/>
            <person name="Farinelli L."/>
            <person name="Marton T."/>
            <person name="Kruger M."/>
            <person name="Pelin A."/>
            <person name="Brachmann A."/>
            <person name="Corradi N."/>
        </authorList>
    </citation>
    <scope>NUCLEOTIDE SEQUENCE [LARGE SCALE GENOMIC DNA]</scope>
    <source>
        <strain evidence="2 3">A1</strain>
    </source>
</reference>
<dbReference type="Proteomes" id="UP000232688">
    <property type="component" value="Unassembled WGS sequence"/>
</dbReference>
<dbReference type="AlphaFoldDB" id="A0A2N0QDZ1"/>
<reference evidence="2 3" key="3">
    <citation type="submission" date="2017-10" db="EMBL/GenBank/DDBJ databases">
        <title>Extensive intraspecific genome diversity in a model arbuscular mycorrhizal fungus.</title>
        <authorList>
            <person name="Chen E.C.H."/>
            <person name="Morin E."/>
            <person name="Baudet D."/>
            <person name="Noel J."/>
            <person name="Ndikumana S."/>
            <person name="Charron P."/>
            <person name="St-Onge C."/>
            <person name="Giorgi J."/>
            <person name="Grigoriev I.V."/>
            <person name="Roux C."/>
            <person name="Martin F.M."/>
            <person name="Corradi N."/>
        </authorList>
    </citation>
    <scope>NUCLEOTIDE SEQUENCE [LARGE SCALE GENOMIC DNA]</scope>
    <source>
        <strain evidence="2 3">A1</strain>
    </source>
</reference>
<dbReference type="Proteomes" id="UP000232722">
    <property type="component" value="Unassembled WGS sequence"/>
</dbReference>
<evidence type="ECO:0000313" key="2">
    <source>
        <dbReference type="EMBL" id="PKC72369.1"/>
    </source>
</evidence>
<dbReference type="EMBL" id="LLXJ01000020">
    <property type="protein sequence ID" value="PKC17280.1"/>
    <property type="molecule type" value="Genomic_DNA"/>
</dbReference>
<reference evidence="1 4" key="2">
    <citation type="submission" date="2017-09" db="EMBL/GenBank/DDBJ databases">
        <title>Extensive intraspecific genome diversity in a model arbuscular mycorrhizal fungus.</title>
        <authorList>
            <person name="Chen E.C."/>
            <person name="Morin E."/>
            <person name="Beaudet D."/>
            <person name="Noel J."/>
            <person name="Ndikumana S."/>
            <person name="Charron P."/>
            <person name="St-Onge C."/>
            <person name="Giorgi J."/>
            <person name="Grigoriev I.V."/>
            <person name="Roux C."/>
            <person name="Martin F.M."/>
            <person name="Corradi N."/>
        </authorList>
    </citation>
    <scope>NUCLEOTIDE SEQUENCE [LARGE SCALE GENOMIC DNA]</scope>
    <source>
        <strain evidence="1 4">A5</strain>
    </source>
</reference>
<sequence>MVADCFDSGVDDSEKEFAENKYLSLLDVLLDGLDDDDKMGLYQSFAKVNNRVGKINIPKIVEDYKVGEGIAKELTNLIYEGKDELNKVF</sequence>
<reference evidence="1 4" key="1">
    <citation type="submission" date="2016-04" db="EMBL/GenBank/DDBJ databases">
        <title>Genome analyses suggest a sexual origin of heterokaryosis in a supposedly ancient asexual fungus.</title>
        <authorList>
            <person name="Ropars J."/>
            <person name="Sedzielewska K."/>
            <person name="Noel J."/>
            <person name="Charron P."/>
            <person name="Farinelli L."/>
            <person name="Marton T."/>
            <person name="Kruger M."/>
            <person name="Pelin A."/>
            <person name="Brachmann A."/>
            <person name="Corradi N."/>
        </authorList>
    </citation>
    <scope>NUCLEOTIDE SEQUENCE [LARGE SCALE GENOMIC DNA]</scope>
    <source>
        <strain evidence="1 4">A5</strain>
    </source>
</reference>
<organism evidence="1 4">
    <name type="scientific">Rhizophagus irregularis</name>
    <dbReference type="NCBI Taxonomy" id="588596"/>
    <lineage>
        <taxon>Eukaryota</taxon>
        <taxon>Fungi</taxon>
        <taxon>Fungi incertae sedis</taxon>
        <taxon>Mucoromycota</taxon>
        <taxon>Glomeromycotina</taxon>
        <taxon>Glomeromycetes</taxon>
        <taxon>Glomerales</taxon>
        <taxon>Glomeraceae</taxon>
        <taxon>Rhizophagus</taxon>
    </lineage>
</organism>
<proteinExistence type="predicted"/>
<protein>
    <submittedName>
        <fullName evidence="1">Uncharacterized protein</fullName>
    </submittedName>
</protein>
<feature type="non-terminal residue" evidence="1">
    <location>
        <position position="89"/>
    </location>
</feature>
<dbReference type="EMBL" id="LLXH01000128">
    <property type="protein sequence ID" value="PKC72369.1"/>
    <property type="molecule type" value="Genomic_DNA"/>
</dbReference>
<evidence type="ECO:0000313" key="4">
    <source>
        <dbReference type="Proteomes" id="UP000232722"/>
    </source>
</evidence>
<evidence type="ECO:0000313" key="3">
    <source>
        <dbReference type="Proteomes" id="UP000232688"/>
    </source>
</evidence>
<gene>
    <name evidence="2" type="ORF">RhiirA1_411909</name>
    <name evidence="1" type="ORF">RhiirA5_346556</name>
</gene>
<accession>A0A2N0QDZ1</accession>
<evidence type="ECO:0000313" key="1">
    <source>
        <dbReference type="EMBL" id="PKC17280.1"/>
    </source>
</evidence>
<dbReference type="VEuPathDB" id="FungiDB:RhiirA1_411909"/>
<name>A0A2N0QDZ1_9GLOM</name>
<comment type="caution">
    <text evidence="1">The sequence shown here is derived from an EMBL/GenBank/DDBJ whole genome shotgun (WGS) entry which is preliminary data.</text>
</comment>